<dbReference type="OrthoDB" id="9804020at2"/>
<accession>A0A2U2AKY7</accession>
<dbReference type="AlphaFoldDB" id="A0A2U2AKY7"/>
<dbReference type="InterPro" id="IPR015422">
    <property type="entry name" value="PyrdxlP-dep_Trfase_small"/>
</dbReference>
<comment type="subunit">
    <text evidence="3">Homodimer.</text>
</comment>
<keyword evidence="6" id="KW-0663">Pyridoxal phosphate</keyword>
<sequence>MAGIESLFAKRIQGSQSSIVRDLLRYSKMPNIVSLAGGIPAADMFDMEGINAALNEVIESKEVSAYQYSTTDGELVLQEEIVKLIQDRGIDAACDEIVVTSGSQQGLDLISRTFLDEGDVILVERPTYLAAIQGFKLTGATVEDIEGGPEGLNIDALEARLAKGPIKALYIVPTFANPTGSTLSLEKRERLLKLAMAHNFVIFEDDPYGEIRFTDQLAKPIYSLVKSEEEKEHIVYLSSFSKVLVPGLRLGFIVTSRKIREKIVICKQSVDLHTPVLSQLIVANYLKSGRLQPRIKEISKAYQERCQHLIDSLEKHTDGKITFEAPTGGMFLWAKLPEGMSATELLKHAIDAEVVFVPGAAFYVGTPEDNTLRLSFATVTEESAEEAGKRLALALKNYEAAMAKA</sequence>
<comment type="similarity">
    <text evidence="2">Belongs to the class-I pyridoxal-phosphate-dependent aminotransferase family.</text>
</comment>
<evidence type="ECO:0000256" key="3">
    <source>
        <dbReference type="ARBA" id="ARBA00011738"/>
    </source>
</evidence>
<keyword evidence="5" id="KW-0808">Transferase</keyword>
<feature type="domain" description="Aminotransferase class I/classII large" evidence="7">
    <location>
        <begin position="55"/>
        <end position="390"/>
    </location>
</feature>
<dbReference type="EMBL" id="QEWW01000008">
    <property type="protein sequence ID" value="PWD83808.1"/>
    <property type="molecule type" value="Genomic_DNA"/>
</dbReference>
<dbReference type="PANTHER" id="PTHR42790:SF19">
    <property type="entry name" value="KYNURENINE_ALPHA-AMINOADIPATE AMINOTRANSFERASE, MITOCHONDRIAL"/>
    <property type="match status" value="1"/>
</dbReference>
<evidence type="ECO:0000256" key="1">
    <source>
        <dbReference type="ARBA" id="ARBA00001933"/>
    </source>
</evidence>
<evidence type="ECO:0000313" key="9">
    <source>
        <dbReference type="EMBL" id="PWD89219.1"/>
    </source>
</evidence>
<dbReference type="FunFam" id="3.40.640.10:FF:000053">
    <property type="entry name" value="Aminotransferase, class I"/>
    <property type="match status" value="1"/>
</dbReference>
<comment type="caution">
    <text evidence="8">The sequence shown here is derived from an EMBL/GenBank/DDBJ whole genome shotgun (WGS) entry which is preliminary data.</text>
</comment>
<gene>
    <name evidence="8" type="ORF">DC077_08915</name>
    <name evidence="9" type="ORF">DC078_10080</name>
</gene>
<dbReference type="RefSeq" id="WP_109202400.1">
    <property type="nucleotide sequence ID" value="NZ_QEWS01000019.1"/>
</dbReference>
<comment type="cofactor">
    <cofactor evidence="1">
        <name>pyridoxal 5'-phosphate</name>
        <dbReference type="ChEBI" id="CHEBI:597326"/>
    </cofactor>
</comment>
<dbReference type="GO" id="GO:1901605">
    <property type="term" value="P:alpha-amino acid metabolic process"/>
    <property type="evidence" value="ECO:0007669"/>
    <property type="project" value="TreeGrafter"/>
</dbReference>
<protein>
    <submittedName>
        <fullName evidence="8">GntR family transcriptional regulator</fullName>
    </submittedName>
</protein>
<dbReference type="Pfam" id="PF00155">
    <property type="entry name" value="Aminotran_1_2"/>
    <property type="match status" value="1"/>
</dbReference>
<name>A0A2U2AKY7_9GAMM</name>
<dbReference type="InterPro" id="IPR004839">
    <property type="entry name" value="Aminotransferase_I/II_large"/>
</dbReference>
<keyword evidence="4" id="KW-0032">Aminotransferase</keyword>
<dbReference type="InterPro" id="IPR015421">
    <property type="entry name" value="PyrdxlP-dep_Trfase_major"/>
</dbReference>
<dbReference type="GO" id="GO:0008483">
    <property type="term" value="F:transaminase activity"/>
    <property type="evidence" value="ECO:0007669"/>
    <property type="project" value="UniProtKB-KW"/>
</dbReference>
<keyword evidence="11" id="KW-1185">Reference proteome</keyword>
<evidence type="ECO:0000313" key="8">
    <source>
        <dbReference type="EMBL" id="PWD83808.1"/>
    </source>
</evidence>
<evidence type="ECO:0000256" key="2">
    <source>
        <dbReference type="ARBA" id="ARBA00007441"/>
    </source>
</evidence>
<evidence type="ECO:0000256" key="4">
    <source>
        <dbReference type="ARBA" id="ARBA00022576"/>
    </source>
</evidence>
<dbReference type="GO" id="GO:0030170">
    <property type="term" value="F:pyridoxal phosphate binding"/>
    <property type="evidence" value="ECO:0007669"/>
    <property type="project" value="InterPro"/>
</dbReference>
<evidence type="ECO:0000259" key="7">
    <source>
        <dbReference type="Pfam" id="PF00155"/>
    </source>
</evidence>
<evidence type="ECO:0000313" key="10">
    <source>
        <dbReference type="Proteomes" id="UP000245059"/>
    </source>
</evidence>
<evidence type="ECO:0000313" key="11">
    <source>
        <dbReference type="Proteomes" id="UP000245217"/>
    </source>
</evidence>
<evidence type="ECO:0000256" key="6">
    <source>
        <dbReference type="ARBA" id="ARBA00022898"/>
    </source>
</evidence>
<reference evidence="8" key="1">
    <citation type="journal article" date="2018" name="Genome Announc.">
        <title>Ignatzschineria cameli sp. nov., isolated from necrotic foot tissue of dromedaries (Camelus dromedarius) and associated maggots (Wohlfahrtia species) in Dubai.</title>
        <authorList>
            <person name="Tsang C.C."/>
            <person name="Tang J.Y."/>
            <person name="Fong J.Y."/>
            <person name="Kinne J."/>
            <person name="Lee H.H."/>
            <person name="Joseph M."/>
            <person name="Jose S."/>
            <person name="Schuster R.K."/>
            <person name="Tang Y."/>
            <person name="Sivakumar S."/>
            <person name="Chen J.H."/>
            <person name="Teng J.L."/>
            <person name="Lau S.K."/>
            <person name="Wernery U."/>
            <person name="Woo P.C."/>
        </authorList>
    </citation>
    <scope>NUCLEOTIDE SEQUENCE</scope>
    <source>
        <strain evidence="8">UAE-HKU57</strain>
        <strain evidence="9">UAE-HKU58</strain>
    </source>
</reference>
<dbReference type="SUPFAM" id="SSF53383">
    <property type="entry name" value="PLP-dependent transferases"/>
    <property type="match status" value="1"/>
</dbReference>
<dbReference type="PANTHER" id="PTHR42790">
    <property type="entry name" value="AMINOTRANSFERASE"/>
    <property type="match status" value="1"/>
</dbReference>
<evidence type="ECO:0000256" key="5">
    <source>
        <dbReference type="ARBA" id="ARBA00022679"/>
    </source>
</evidence>
<reference evidence="10 11" key="2">
    <citation type="submission" date="2018-05" db="EMBL/GenBank/DDBJ databases">
        <title>Ignatzschineria dubaiensis sp. nov., isolated from necrotic foot tissues of dromedaries (Camelus dromedarius) and associated maggots in Dubai, United Arab Emirates.</title>
        <authorList>
            <person name="Tsang C.C."/>
            <person name="Tang J.Y.M."/>
            <person name="Fong J.Y.H."/>
            <person name="Kinne J."/>
            <person name="Lee H.H."/>
            <person name="Joseph M."/>
            <person name="Jose S."/>
            <person name="Schuster R.K."/>
            <person name="Tang Y."/>
            <person name="Sivakumar S."/>
            <person name="Chen J.H.K."/>
            <person name="Teng J.L.L."/>
            <person name="Lau S.K.P."/>
            <person name="Wernery U."/>
            <person name="Woo P.C.Y."/>
        </authorList>
    </citation>
    <scope>NUCLEOTIDE SEQUENCE [LARGE SCALE GENOMIC DNA]</scope>
    <source>
        <strain evidence="10">UAE-HKU57</strain>
        <strain evidence="11">UAE-HKU58</strain>
    </source>
</reference>
<dbReference type="Gene3D" id="3.40.640.10">
    <property type="entry name" value="Type I PLP-dependent aspartate aminotransferase-like (Major domain)"/>
    <property type="match status" value="1"/>
</dbReference>
<organism evidence="8 10">
    <name type="scientific">Ignatzschineria cameli</name>
    <dbReference type="NCBI Taxonomy" id="2182793"/>
    <lineage>
        <taxon>Bacteria</taxon>
        <taxon>Pseudomonadati</taxon>
        <taxon>Pseudomonadota</taxon>
        <taxon>Gammaproteobacteria</taxon>
        <taxon>Cardiobacteriales</taxon>
        <taxon>Ignatzschineriaceae</taxon>
        <taxon>Ignatzschineria</taxon>
    </lineage>
</organism>
<dbReference type="InterPro" id="IPR050859">
    <property type="entry name" value="Class-I_PLP-dep_aminotransf"/>
</dbReference>
<dbReference type="InterPro" id="IPR015424">
    <property type="entry name" value="PyrdxlP-dep_Trfase"/>
</dbReference>
<dbReference type="EMBL" id="QEWV01000018">
    <property type="protein sequence ID" value="PWD89219.1"/>
    <property type="molecule type" value="Genomic_DNA"/>
</dbReference>
<dbReference type="Proteomes" id="UP000245059">
    <property type="component" value="Unassembled WGS sequence"/>
</dbReference>
<dbReference type="Proteomes" id="UP000245217">
    <property type="component" value="Unassembled WGS sequence"/>
</dbReference>
<proteinExistence type="inferred from homology"/>
<dbReference type="CDD" id="cd00609">
    <property type="entry name" value="AAT_like"/>
    <property type="match status" value="1"/>
</dbReference>
<dbReference type="Gene3D" id="3.90.1150.10">
    <property type="entry name" value="Aspartate Aminotransferase, domain 1"/>
    <property type="match status" value="1"/>
</dbReference>